<dbReference type="PANTHER" id="PTHR34482">
    <property type="entry name" value="DNA DAMAGE-INDUCIBLE PROTEIN 1-LIKE"/>
    <property type="match status" value="1"/>
</dbReference>
<dbReference type="EMBL" id="SMMG02000002">
    <property type="protein sequence ID" value="KAA3484064.1"/>
    <property type="molecule type" value="Genomic_DNA"/>
</dbReference>
<proteinExistence type="predicted"/>
<dbReference type="Proteomes" id="UP000325315">
    <property type="component" value="Unassembled WGS sequence"/>
</dbReference>
<gene>
    <name evidence="1" type="ORF">EPI10_006175</name>
</gene>
<keyword evidence="2" id="KW-1185">Reference proteome</keyword>
<organism evidence="1 2">
    <name type="scientific">Gossypium australe</name>
    <dbReference type="NCBI Taxonomy" id="47621"/>
    <lineage>
        <taxon>Eukaryota</taxon>
        <taxon>Viridiplantae</taxon>
        <taxon>Streptophyta</taxon>
        <taxon>Embryophyta</taxon>
        <taxon>Tracheophyta</taxon>
        <taxon>Spermatophyta</taxon>
        <taxon>Magnoliopsida</taxon>
        <taxon>eudicotyledons</taxon>
        <taxon>Gunneridae</taxon>
        <taxon>Pentapetalae</taxon>
        <taxon>rosids</taxon>
        <taxon>malvids</taxon>
        <taxon>Malvales</taxon>
        <taxon>Malvaceae</taxon>
        <taxon>Malvoideae</taxon>
        <taxon>Gossypium</taxon>
    </lineage>
</organism>
<dbReference type="OrthoDB" id="1732768at2759"/>
<accession>A0A5B6WSH4</accession>
<sequence>MKWTTHLVIICDVLYHESYSWWSTLIAIVPKENGNKSVAECEREFVHLSKYAHEIVPNEEEMCIKFKDGLNDKINRMTRGTEIVQFVVLFDRAQKMEEVYNNKKQRERKARDFGK</sequence>
<protein>
    <submittedName>
        <fullName evidence="1">Hexaprenyldihydroxybenzoate methyltransferase, mitochondrial-like protein</fullName>
    </submittedName>
</protein>
<name>A0A5B6WSH4_9ROSI</name>
<dbReference type="PANTHER" id="PTHR34482:SF36">
    <property type="entry name" value="RETROTRANSPOSON GAG DOMAIN-CONTAINING PROTEIN"/>
    <property type="match status" value="1"/>
</dbReference>
<dbReference type="AlphaFoldDB" id="A0A5B6WSH4"/>
<dbReference type="GO" id="GO:0008168">
    <property type="term" value="F:methyltransferase activity"/>
    <property type="evidence" value="ECO:0007669"/>
    <property type="project" value="UniProtKB-KW"/>
</dbReference>
<comment type="caution">
    <text evidence="1">The sequence shown here is derived from an EMBL/GenBank/DDBJ whole genome shotgun (WGS) entry which is preliminary data.</text>
</comment>
<dbReference type="GO" id="GO:0032259">
    <property type="term" value="P:methylation"/>
    <property type="evidence" value="ECO:0007669"/>
    <property type="project" value="UniProtKB-KW"/>
</dbReference>
<keyword evidence="1" id="KW-0808">Transferase</keyword>
<evidence type="ECO:0000313" key="2">
    <source>
        <dbReference type="Proteomes" id="UP000325315"/>
    </source>
</evidence>
<evidence type="ECO:0000313" key="1">
    <source>
        <dbReference type="EMBL" id="KAA3484064.1"/>
    </source>
</evidence>
<keyword evidence="1" id="KW-0489">Methyltransferase</keyword>
<reference evidence="2" key="1">
    <citation type="journal article" date="2019" name="Plant Biotechnol. J.">
        <title>Genome sequencing of the Australian wild diploid species Gossypium australe highlights disease resistance and delayed gland morphogenesis.</title>
        <authorList>
            <person name="Cai Y."/>
            <person name="Cai X."/>
            <person name="Wang Q."/>
            <person name="Wang P."/>
            <person name="Zhang Y."/>
            <person name="Cai C."/>
            <person name="Xu Y."/>
            <person name="Wang K."/>
            <person name="Zhou Z."/>
            <person name="Wang C."/>
            <person name="Geng S."/>
            <person name="Li B."/>
            <person name="Dong Q."/>
            <person name="Hou Y."/>
            <person name="Wang H."/>
            <person name="Ai P."/>
            <person name="Liu Z."/>
            <person name="Yi F."/>
            <person name="Sun M."/>
            <person name="An G."/>
            <person name="Cheng J."/>
            <person name="Zhang Y."/>
            <person name="Shi Q."/>
            <person name="Xie Y."/>
            <person name="Shi X."/>
            <person name="Chang Y."/>
            <person name="Huang F."/>
            <person name="Chen Y."/>
            <person name="Hong S."/>
            <person name="Mi L."/>
            <person name="Sun Q."/>
            <person name="Zhang L."/>
            <person name="Zhou B."/>
            <person name="Peng R."/>
            <person name="Zhang X."/>
            <person name="Liu F."/>
        </authorList>
    </citation>
    <scope>NUCLEOTIDE SEQUENCE [LARGE SCALE GENOMIC DNA]</scope>
    <source>
        <strain evidence="2">cv. PA1801</strain>
    </source>
</reference>